<organism evidence="9 10">
    <name type="scientific">Cimex lectularius</name>
    <name type="common">Bed bug</name>
    <name type="synonym">Acanthia lectularia</name>
    <dbReference type="NCBI Taxonomy" id="79782"/>
    <lineage>
        <taxon>Eukaryota</taxon>
        <taxon>Metazoa</taxon>
        <taxon>Ecdysozoa</taxon>
        <taxon>Arthropoda</taxon>
        <taxon>Hexapoda</taxon>
        <taxon>Insecta</taxon>
        <taxon>Pterygota</taxon>
        <taxon>Neoptera</taxon>
        <taxon>Paraneoptera</taxon>
        <taxon>Hemiptera</taxon>
        <taxon>Heteroptera</taxon>
        <taxon>Panheteroptera</taxon>
        <taxon>Cimicomorpha</taxon>
        <taxon>Cimicidae</taxon>
        <taxon>Cimex</taxon>
    </lineage>
</organism>
<keyword evidence="10" id="KW-1185">Reference proteome</keyword>
<dbReference type="EC" id="4.1.2.4" evidence="3"/>
<evidence type="ECO:0000313" key="10">
    <source>
        <dbReference type="Proteomes" id="UP000494040"/>
    </source>
</evidence>
<protein>
    <recommendedName>
        <fullName evidence="3">deoxyribose-phosphate aldolase</fullName>
        <ecNumber evidence="3">4.1.2.4</ecNumber>
    </recommendedName>
    <alternativeName>
        <fullName evidence="7">2-deoxy-D-ribose 5-phosphate aldolase</fullName>
    </alternativeName>
    <alternativeName>
        <fullName evidence="6">Phosphodeoxyriboaldolase</fullName>
    </alternativeName>
</protein>
<dbReference type="Pfam" id="PF01791">
    <property type="entry name" value="DeoC"/>
    <property type="match status" value="1"/>
</dbReference>
<dbReference type="RefSeq" id="XP_014239821.1">
    <property type="nucleotide sequence ID" value="XM_014384335.2"/>
</dbReference>
<evidence type="ECO:0000313" key="9">
    <source>
        <dbReference type="EnsemblMetazoa" id="XP_014239821.1"/>
    </source>
</evidence>
<dbReference type="PANTHER" id="PTHR10889">
    <property type="entry name" value="DEOXYRIBOSE-PHOSPHATE ALDOLASE"/>
    <property type="match status" value="1"/>
</dbReference>
<dbReference type="EnsemblMetazoa" id="XM_014384335.2">
    <property type="protein sequence ID" value="XP_014239821.1"/>
    <property type="gene ID" value="LOC106661123"/>
</dbReference>
<dbReference type="NCBIfam" id="TIGR00126">
    <property type="entry name" value="deoC"/>
    <property type="match status" value="1"/>
</dbReference>
<dbReference type="OMA" id="RYSGPDY"/>
<dbReference type="InterPro" id="IPR013785">
    <property type="entry name" value="Aldolase_TIM"/>
</dbReference>
<dbReference type="KEGG" id="clec:106661123"/>
<dbReference type="Proteomes" id="UP000494040">
    <property type="component" value="Unassembled WGS sequence"/>
</dbReference>
<evidence type="ECO:0000256" key="2">
    <source>
        <dbReference type="ARBA" id="ARBA00009473"/>
    </source>
</evidence>
<dbReference type="SMART" id="SM01133">
    <property type="entry name" value="DeoC"/>
    <property type="match status" value="1"/>
</dbReference>
<dbReference type="FunFam" id="3.20.20.70:FF:000106">
    <property type="entry name" value="Deoxyribose-phosphate aldolase"/>
    <property type="match status" value="1"/>
</dbReference>
<dbReference type="PANTHER" id="PTHR10889:SF3">
    <property type="entry name" value="DEOXYRIBOSE-PHOSPHATE ALDOLASE"/>
    <property type="match status" value="1"/>
</dbReference>
<reference evidence="9" key="1">
    <citation type="submission" date="2022-01" db="UniProtKB">
        <authorList>
            <consortium name="EnsemblMetazoa"/>
        </authorList>
    </citation>
    <scope>IDENTIFICATION</scope>
</reference>
<dbReference type="GO" id="GO:0009264">
    <property type="term" value="P:deoxyribonucleotide catabolic process"/>
    <property type="evidence" value="ECO:0007669"/>
    <property type="project" value="InterPro"/>
</dbReference>
<proteinExistence type="inferred from homology"/>
<evidence type="ECO:0000256" key="3">
    <source>
        <dbReference type="ARBA" id="ARBA00012515"/>
    </source>
</evidence>
<dbReference type="CTD" id="51071"/>
<dbReference type="CDD" id="cd00959">
    <property type="entry name" value="DeoC"/>
    <property type="match status" value="1"/>
</dbReference>
<dbReference type="InterPro" id="IPR002915">
    <property type="entry name" value="DeoC/FbaB/LacD_aldolase"/>
</dbReference>
<dbReference type="UniPathway" id="UPA00002">
    <property type="reaction ID" value="UER00468"/>
</dbReference>
<dbReference type="GO" id="GO:0046386">
    <property type="term" value="P:deoxyribose phosphate catabolic process"/>
    <property type="evidence" value="ECO:0007669"/>
    <property type="project" value="UniProtKB-UniPathway"/>
</dbReference>
<name>A0A8I6TCR3_CIMLE</name>
<comment type="catalytic activity">
    <reaction evidence="8">
        <text>2-deoxy-D-ribose 5-phosphate = D-glyceraldehyde 3-phosphate + acetaldehyde</text>
        <dbReference type="Rhea" id="RHEA:12821"/>
        <dbReference type="ChEBI" id="CHEBI:15343"/>
        <dbReference type="ChEBI" id="CHEBI:59776"/>
        <dbReference type="ChEBI" id="CHEBI:62877"/>
        <dbReference type="EC" id="4.1.2.4"/>
    </reaction>
</comment>
<evidence type="ECO:0000256" key="6">
    <source>
        <dbReference type="ARBA" id="ARBA00031814"/>
    </source>
</evidence>
<dbReference type="GO" id="GO:0004139">
    <property type="term" value="F:deoxyribose-phosphate aldolase activity"/>
    <property type="evidence" value="ECO:0007669"/>
    <property type="project" value="UniProtKB-EC"/>
</dbReference>
<dbReference type="GO" id="GO:0016052">
    <property type="term" value="P:carbohydrate catabolic process"/>
    <property type="evidence" value="ECO:0007669"/>
    <property type="project" value="TreeGrafter"/>
</dbReference>
<dbReference type="InterPro" id="IPR011343">
    <property type="entry name" value="DeoC"/>
</dbReference>
<sequence length="331" mass="36860">MIEDLNENNKETILDTSWSWTQKVFINETYVRNSVKQITDTPPFLNECEAAWLLKAVSCVDLTTLAGDDTFTNVSRLCVKATRPISEEIIQGLAEKFGDDCESLNRIKTAAVCVYPARVDDAVSQLKRLNVDMPVASVATGFPSGQYPLNTRLDEIRFCVAQGAKEIDVVLDRSLVLAHKWDHLYSEVKEMKNACQQSHLKTILAVGECGSFENIYKASMVAMLAGSDFIKTSTGKESVNATLPVGIVMCRAIRNYFEKTGRKVGLKPAGGLKTNTDAINWLMLVKTELGDDWLDPRLFRIGASSLLQSIEERLHKIAFNEVPLLDKYKSV</sequence>
<evidence type="ECO:0000256" key="4">
    <source>
        <dbReference type="ARBA" id="ARBA00023239"/>
    </source>
</evidence>
<dbReference type="OrthoDB" id="70823at2759"/>
<comment type="pathway">
    <text evidence="1">Carbohydrate degradation; 2-deoxy-D-ribose 1-phosphate degradation; D-glyceraldehyde 3-phosphate and acetaldehyde from 2-deoxy-alpha-D-ribose 1-phosphate: step 2/2.</text>
</comment>
<comment type="similarity">
    <text evidence="2">Belongs to the DeoC/FbaB aldolase family. DeoC type 2 subfamily.</text>
</comment>
<evidence type="ECO:0000256" key="5">
    <source>
        <dbReference type="ARBA" id="ARBA00023270"/>
    </source>
</evidence>
<dbReference type="SUPFAM" id="SSF51569">
    <property type="entry name" value="Aldolase"/>
    <property type="match status" value="1"/>
</dbReference>
<evidence type="ECO:0000256" key="8">
    <source>
        <dbReference type="ARBA" id="ARBA00048791"/>
    </source>
</evidence>
<keyword evidence="5" id="KW-0704">Schiff base</keyword>
<dbReference type="AlphaFoldDB" id="A0A8I6TCR3"/>
<dbReference type="GO" id="GO:0005737">
    <property type="term" value="C:cytoplasm"/>
    <property type="evidence" value="ECO:0007669"/>
    <property type="project" value="InterPro"/>
</dbReference>
<evidence type="ECO:0000256" key="7">
    <source>
        <dbReference type="ARBA" id="ARBA00032755"/>
    </source>
</evidence>
<dbReference type="Gene3D" id="3.20.20.70">
    <property type="entry name" value="Aldolase class I"/>
    <property type="match status" value="1"/>
</dbReference>
<evidence type="ECO:0000256" key="1">
    <source>
        <dbReference type="ARBA" id="ARBA00004816"/>
    </source>
</evidence>
<dbReference type="GeneID" id="106661123"/>
<keyword evidence="4" id="KW-0456">Lyase</keyword>
<accession>A0A8I6TCR3</accession>